<dbReference type="InterPro" id="IPR003593">
    <property type="entry name" value="AAA+_ATPase"/>
</dbReference>
<evidence type="ECO:0000256" key="1">
    <source>
        <dbReference type="ARBA" id="ARBA00004417"/>
    </source>
</evidence>
<dbReference type="GO" id="GO:0016887">
    <property type="term" value="F:ATP hydrolysis activity"/>
    <property type="evidence" value="ECO:0007669"/>
    <property type="project" value="InterPro"/>
</dbReference>
<dbReference type="InterPro" id="IPR012340">
    <property type="entry name" value="NA-bd_OB-fold"/>
</dbReference>
<organism evidence="10 11">
    <name type="scientific">Rhizobium tubonense</name>
    <dbReference type="NCBI Taxonomy" id="484088"/>
    <lineage>
        <taxon>Bacteria</taxon>
        <taxon>Pseudomonadati</taxon>
        <taxon>Pseudomonadota</taxon>
        <taxon>Alphaproteobacteria</taxon>
        <taxon>Hyphomicrobiales</taxon>
        <taxon>Rhizobiaceae</taxon>
        <taxon>Rhizobium/Agrobacterium group</taxon>
        <taxon>Rhizobium</taxon>
    </lineage>
</organism>
<dbReference type="GO" id="GO:0005524">
    <property type="term" value="F:ATP binding"/>
    <property type="evidence" value="ECO:0007669"/>
    <property type="project" value="UniProtKB-KW"/>
</dbReference>
<dbReference type="Gene3D" id="2.40.50.140">
    <property type="entry name" value="Nucleic acid-binding proteins"/>
    <property type="match status" value="1"/>
</dbReference>
<evidence type="ECO:0000256" key="3">
    <source>
        <dbReference type="ARBA" id="ARBA00022448"/>
    </source>
</evidence>
<dbReference type="EMBL" id="PCDP01000028">
    <property type="protein sequence ID" value="PZM15083.1"/>
    <property type="molecule type" value="Genomic_DNA"/>
</dbReference>
<keyword evidence="4" id="KW-1003">Cell membrane</keyword>
<keyword evidence="5" id="KW-0997">Cell inner membrane</keyword>
<dbReference type="SUPFAM" id="SSF50331">
    <property type="entry name" value="MOP-like"/>
    <property type="match status" value="1"/>
</dbReference>
<dbReference type="InterPro" id="IPR027417">
    <property type="entry name" value="P-loop_NTPase"/>
</dbReference>
<evidence type="ECO:0000256" key="8">
    <source>
        <dbReference type="ARBA" id="ARBA00023136"/>
    </source>
</evidence>
<dbReference type="GO" id="GO:1990060">
    <property type="term" value="C:maltose transport complex"/>
    <property type="evidence" value="ECO:0007669"/>
    <property type="project" value="TreeGrafter"/>
</dbReference>
<dbReference type="SUPFAM" id="SSF52540">
    <property type="entry name" value="P-loop containing nucleoside triphosphate hydrolases"/>
    <property type="match status" value="1"/>
</dbReference>
<sequence>MAGIELKSVRKAFQSFEVIHGIDLKIADGSFTVFVGPSGCGKSTLLRMMAGLEEVTSGEIQIDGIRCDHLLPSARGMAMVFQSYALYPHMTVEQNLRFGLENQKLSKLEIAARVAKAAGILQIGHLLARRPSQLSGGQSQRVAIGRAIVKEPKAFLFDEPLSNLDAELRVKMRGELSSLHKRLGSTMVYVTHDQVEAMTMADQIVVLNEGRVVQVGSPVELYARPANLFVARFLGAPPMNILKGTLGRKGNQTSVGLSDGVDIPLSGRDIGLPHGAPITLGVRPEHIEIRDGLFDVAVNSTEILGSETIIHAETKAGDPFTIAQRGISAAKPGDLIPVNLPEPFVHLFDATGLTVGASSDWRSAYLS</sequence>
<comment type="caution">
    <text evidence="10">The sequence shown here is derived from an EMBL/GenBank/DDBJ whole genome shotgun (WGS) entry which is preliminary data.</text>
</comment>
<evidence type="ECO:0000256" key="6">
    <source>
        <dbReference type="ARBA" id="ARBA00022741"/>
    </source>
</evidence>
<keyword evidence="7 10" id="KW-0067">ATP-binding</keyword>
<keyword evidence="8" id="KW-0472">Membrane</keyword>
<dbReference type="InterPro" id="IPR017871">
    <property type="entry name" value="ABC_transporter-like_CS"/>
</dbReference>
<dbReference type="Gene3D" id="3.40.50.300">
    <property type="entry name" value="P-loop containing nucleotide triphosphate hydrolases"/>
    <property type="match status" value="1"/>
</dbReference>
<accession>A0A2W4EX29</accession>
<evidence type="ECO:0000313" key="11">
    <source>
        <dbReference type="Proteomes" id="UP000248925"/>
    </source>
</evidence>
<proteinExistence type="inferred from homology"/>
<dbReference type="SMART" id="SM00382">
    <property type="entry name" value="AAA"/>
    <property type="match status" value="1"/>
</dbReference>
<keyword evidence="3" id="KW-0813">Transport</keyword>
<dbReference type="Proteomes" id="UP000248925">
    <property type="component" value="Unassembled WGS sequence"/>
</dbReference>
<dbReference type="Pfam" id="PF17912">
    <property type="entry name" value="OB_MalK"/>
    <property type="match status" value="1"/>
</dbReference>
<dbReference type="GO" id="GO:0015423">
    <property type="term" value="F:ABC-type maltose transporter activity"/>
    <property type="evidence" value="ECO:0007669"/>
    <property type="project" value="TreeGrafter"/>
</dbReference>
<dbReference type="GO" id="GO:0055052">
    <property type="term" value="C:ATP-binding cassette (ABC) transporter complex, substrate-binding subunit-containing"/>
    <property type="evidence" value="ECO:0007669"/>
    <property type="project" value="TreeGrafter"/>
</dbReference>
<dbReference type="PROSITE" id="PS50893">
    <property type="entry name" value="ABC_TRANSPORTER_2"/>
    <property type="match status" value="1"/>
</dbReference>
<keyword evidence="6" id="KW-0547">Nucleotide-binding</keyword>
<dbReference type="InterPro" id="IPR003439">
    <property type="entry name" value="ABC_transporter-like_ATP-bd"/>
</dbReference>
<dbReference type="OrthoDB" id="9802264at2"/>
<dbReference type="InterPro" id="IPR047641">
    <property type="entry name" value="ABC_transpr_MalK/UgpC-like"/>
</dbReference>
<comment type="similarity">
    <text evidence="2">Belongs to the ABC transporter superfamily.</text>
</comment>
<dbReference type="InterPro" id="IPR008995">
    <property type="entry name" value="Mo/tungstate-bd_C_term_dom"/>
</dbReference>
<dbReference type="FunFam" id="3.40.50.300:FF:000042">
    <property type="entry name" value="Maltose/maltodextrin ABC transporter, ATP-binding protein"/>
    <property type="match status" value="1"/>
</dbReference>
<dbReference type="Pfam" id="PF00005">
    <property type="entry name" value="ABC_tran"/>
    <property type="match status" value="1"/>
</dbReference>
<evidence type="ECO:0000256" key="5">
    <source>
        <dbReference type="ARBA" id="ARBA00022519"/>
    </source>
</evidence>
<dbReference type="RefSeq" id="WP_111159847.1">
    <property type="nucleotide sequence ID" value="NZ_PCDP01000028.1"/>
</dbReference>
<evidence type="ECO:0000256" key="2">
    <source>
        <dbReference type="ARBA" id="ARBA00005417"/>
    </source>
</evidence>
<dbReference type="InterPro" id="IPR040582">
    <property type="entry name" value="OB_MalK-like"/>
</dbReference>
<evidence type="ECO:0000259" key="9">
    <source>
        <dbReference type="PROSITE" id="PS50893"/>
    </source>
</evidence>
<keyword evidence="11" id="KW-1185">Reference proteome</keyword>
<protein>
    <submittedName>
        <fullName evidence="10">ABC transporter ATP-binding protein</fullName>
    </submittedName>
</protein>
<dbReference type="AlphaFoldDB" id="A0A2W4EX29"/>
<gene>
    <name evidence="10" type="ORF">CPY51_08550</name>
</gene>
<comment type="subcellular location">
    <subcellularLocation>
        <location evidence="1">Cell inner membrane</location>
        <topology evidence="1">Peripheral membrane protein</topology>
    </subcellularLocation>
</comment>
<feature type="domain" description="ABC transporter" evidence="9">
    <location>
        <begin position="4"/>
        <end position="234"/>
    </location>
</feature>
<name>A0A2W4EX29_9HYPH</name>
<dbReference type="PANTHER" id="PTHR43875:SF3">
    <property type="entry name" value="MALTOSE_MALTODEXTRIN IMPORT ATP-BINDING PROTEIN MALK"/>
    <property type="match status" value="1"/>
</dbReference>
<dbReference type="PROSITE" id="PS00211">
    <property type="entry name" value="ABC_TRANSPORTER_1"/>
    <property type="match status" value="1"/>
</dbReference>
<dbReference type="InterPro" id="IPR015855">
    <property type="entry name" value="ABC_transpr_MalK-like"/>
</dbReference>
<dbReference type="NCBIfam" id="NF008653">
    <property type="entry name" value="PRK11650.1"/>
    <property type="match status" value="1"/>
</dbReference>
<evidence type="ECO:0000313" key="10">
    <source>
        <dbReference type="EMBL" id="PZM15083.1"/>
    </source>
</evidence>
<reference evidence="10 11" key="1">
    <citation type="journal article" date="2018" name="Sci. Rep.">
        <title>Rhizobium tumorigenes sp. nov., a novel plant tumorigenic bacterium isolated from cane gall tumors on thornless blackberry.</title>
        <authorList>
            <person name="Kuzmanovi N."/>
            <person name="Smalla K."/>
            <person name="Gronow S."/>
            <person name="PuBawska J."/>
        </authorList>
    </citation>
    <scope>NUCLEOTIDE SEQUENCE [LARGE SCALE GENOMIC DNA]</scope>
    <source>
        <strain evidence="10 11">CCBAU 85046</strain>
    </source>
</reference>
<evidence type="ECO:0000256" key="7">
    <source>
        <dbReference type="ARBA" id="ARBA00022840"/>
    </source>
</evidence>
<evidence type="ECO:0000256" key="4">
    <source>
        <dbReference type="ARBA" id="ARBA00022475"/>
    </source>
</evidence>
<dbReference type="CDD" id="cd03301">
    <property type="entry name" value="ABC_MalK_N"/>
    <property type="match status" value="1"/>
</dbReference>
<dbReference type="PANTHER" id="PTHR43875">
    <property type="entry name" value="MALTODEXTRIN IMPORT ATP-BINDING PROTEIN MSMX"/>
    <property type="match status" value="1"/>
</dbReference>
<dbReference type="Gene3D" id="2.40.50.100">
    <property type="match status" value="1"/>
</dbReference>